<evidence type="ECO:0000313" key="2">
    <source>
        <dbReference type="Proteomes" id="UP000626786"/>
    </source>
</evidence>
<evidence type="ECO:0000313" key="1">
    <source>
        <dbReference type="EMBL" id="MBD7982976.1"/>
    </source>
</evidence>
<reference evidence="1 2" key="1">
    <citation type="submission" date="2020-08" db="EMBL/GenBank/DDBJ databases">
        <title>A Genomic Blueprint of the Chicken Gut Microbiome.</title>
        <authorList>
            <person name="Gilroy R."/>
            <person name="Ravi A."/>
            <person name="Getino M."/>
            <person name="Pursley I."/>
            <person name="Horton D.L."/>
            <person name="Alikhan N.-F."/>
            <person name="Baker D."/>
            <person name="Gharbi K."/>
            <person name="Hall N."/>
            <person name="Watson M."/>
            <person name="Adriaenssens E.M."/>
            <person name="Foster-Nyarko E."/>
            <person name="Jarju S."/>
            <person name="Secka A."/>
            <person name="Antonio M."/>
            <person name="Oren A."/>
            <person name="Chaudhuri R."/>
            <person name="La Ragione R.M."/>
            <person name="Hildebrand F."/>
            <person name="Pallen M.J."/>
        </authorList>
    </citation>
    <scope>NUCLEOTIDE SEQUENCE [LARGE SCALE GENOMIC DNA]</scope>
    <source>
        <strain evidence="1 2">Sa2YVA2</strain>
    </source>
</reference>
<sequence length="827" mass="96050">MDLEKAIKHALDGDAIIFTGAGFSSGMKNVSNTDIPFAGTLSEDYLSKELNIVKPSKDLGLISNLYIDKLGKESLIDKLEQLYICKNVSGEASQAMIAKVPWQRVYTTNYDDVFEKASSMKGRKRIPITLSKTAKEYSGKDVILHINGFINELTPKTLMSEFKLSKTSYLVESFKDCKTGWFDIFKSDLDAASTVIFVGVSFEYDIDLQEVIYNSENFKDKIIFIDNVLPSDHDFNDITFNYYKEKFGEVYNIGIDAFAEEIAKISLTHTRKNKSVNFSCFKEVKEGNYIELNSNDIRDLLKMGFINEKIAYFNRNNNSYLINRKEADNILEELKNKTKCICVISGMSSGKTSLITSLSNKLTEIGNVYLYKSTNRNLHKEIKEIGLKKGPVYIILENYNQYLDILSKLKSILLSDNVHLIVTARSFIHDTRRDSLIRIAGLSEHDVKEFYVDFINKDDIDKVINLLESSDYFLDFSNSSMRDKRNIIQKKWNSQFSDILLELIKSPVIEKEIRDIYQDISKSRLMEDLVLIACIFKVFAIDLSLNDFQTLLKSKSLPISFYNDESLNQFIRPANNEIHMQSTVLAKYIVNNFGQENLLDLLNIINENINDLPDQSKIRAVREAIVSFSNLNLLINRDKGIIDFNEIVEFYYNIRNVSFYKKNEFFWLQYGIACLEAQDFERAHANLNQAYKIGREKKYTFDTFQIDTQFARYLLETDLEDEQDSYKRFEKAHELLVKVIMNDKCQPHLVFKRVSKYNDYYERHKDNISNDNKNKMIKSIEYFIEITETYINENKIVKEPVNITKRRVNALKELKNKIFYHGALLKR</sequence>
<keyword evidence="2" id="KW-1185">Reference proteome</keyword>
<organism evidence="1 2">
    <name type="scientific">Sporosarcina quadrami</name>
    <dbReference type="NCBI Taxonomy" id="2762234"/>
    <lineage>
        <taxon>Bacteria</taxon>
        <taxon>Bacillati</taxon>
        <taxon>Bacillota</taxon>
        <taxon>Bacilli</taxon>
        <taxon>Bacillales</taxon>
        <taxon>Caryophanaceae</taxon>
        <taxon>Sporosarcina</taxon>
    </lineage>
</organism>
<comment type="caution">
    <text evidence="1">The sequence shown here is derived from an EMBL/GenBank/DDBJ whole genome shotgun (WGS) entry which is preliminary data.</text>
</comment>
<dbReference type="Proteomes" id="UP000626786">
    <property type="component" value="Unassembled WGS sequence"/>
</dbReference>
<proteinExistence type="predicted"/>
<accession>A0ABR8U4L2</accession>
<dbReference type="InterPro" id="IPR027417">
    <property type="entry name" value="P-loop_NTPase"/>
</dbReference>
<dbReference type="EMBL" id="JACSQN010000001">
    <property type="protein sequence ID" value="MBD7982976.1"/>
    <property type="molecule type" value="Genomic_DNA"/>
</dbReference>
<dbReference type="Pfam" id="PF13289">
    <property type="entry name" value="SIR2_2"/>
    <property type="match status" value="1"/>
</dbReference>
<protein>
    <submittedName>
        <fullName evidence="1">SIR2 family protein</fullName>
    </submittedName>
</protein>
<name>A0ABR8U4L2_9BACL</name>
<dbReference type="RefSeq" id="WP_191692625.1">
    <property type="nucleotide sequence ID" value="NZ_JACSQN010000001.1"/>
</dbReference>
<gene>
    <name evidence="1" type="ORF">H9649_00165</name>
</gene>
<dbReference type="SUPFAM" id="SSF52540">
    <property type="entry name" value="P-loop containing nucleoside triphosphate hydrolases"/>
    <property type="match status" value="1"/>
</dbReference>